<dbReference type="Proteomes" id="UP000001549">
    <property type="component" value="Chromosome"/>
</dbReference>
<dbReference type="AlphaFoldDB" id="F8B2G2"/>
<reference evidence="11 12" key="1">
    <citation type="submission" date="2011-05" db="EMBL/GenBank/DDBJ databases">
        <title>Complete sequence of chromosome of Frankia symbiont of Datisca glomerata.</title>
        <authorList>
            <consortium name="US DOE Joint Genome Institute"/>
            <person name="Lucas S."/>
            <person name="Han J."/>
            <person name="Lapidus A."/>
            <person name="Cheng J.-F."/>
            <person name="Goodwin L."/>
            <person name="Pitluck S."/>
            <person name="Peters L."/>
            <person name="Mikhailova N."/>
            <person name="Chertkov O."/>
            <person name="Teshima H."/>
            <person name="Han C."/>
            <person name="Tapia R."/>
            <person name="Land M."/>
            <person name="Hauser L."/>
            <person name="Kyrpides N."/>
            <person name="Ivanova N."/>
            <person name="Pagani I."/>
            <person name="Berry A."/>
            <person name="Pawlowski K."/>
            <person name="Persson T."/>
            <person name="Vanden Heuvel B."/>
            <person name="Benson D."/>
            <person name="Woyke T."/>
        </authorList>
    </citation>
    <scope>NUCLEOTIDE SEQUENCE [LARGE SCALE GENOMIC DNA]</scope>
    <source>
        <strain evidence="12">4085684</strain>
    </source>
</reference>
<dbReference type="PANTHER" id="PTHR32309">
    <property type="entry name" value="TYROSINE-PROTEIN KINASE"/>
    <property type="match status" value="1"/>
</dbReference>
<evidence type="ECO:0000256" key="8">
    <source>
        <dbReference type="ARBA" id="ARBA00023136"/>
    </source>
</evidence>
<evidence type="ECO:0000313" key="11">
    <source>
        <dbReference type="EMBL" id="AEH10842.1"/>
    </source>
</evidence>
<keyword evidence="3" id="KW-1003">Cell membrane</keyword>
<keyword evidence="8" id="KW-0472">Membrane</keyword>
<dbReference type="InterPro" id="IPR033756">
    <property type="entry name" value="YlxH/NBP35"/>
</dbReference>
<dbReference type="InterPro" id="IPR003856">
    <property type="entry name" value="LPS_length_determ_N"/>
</dbReference>
<feature type="domain" description="Polysaccharide chain length determinant N-terminal" evidence="10">
    <location>
        <begin position="2"/>
        <end position="90"/>
    </location>
</feature>
<evidence type="ECO:0000256" key="1">
    <source>
        <dbReference type="ARBA" id="ARBA00004651"/>
    </source>
</evidence>
<proteinExistence type="inferred from homology"/>
<dbReference type="eggNOG" id="COG0489">
    <property type="taxonomic scope" value="Bacteria"/>
</dbReference>
<evidence type="ECO:0000256" key="5">
    <source>
        <dbReference type="ARBA" id="ARBA00022741"/>
    </source>
</evidence>
<dbReference type="Gene3D" id="3.40.50.300">
    <property type="entry name" value="P-loop containing nucleotide triphosphate hydrolases"/>
    <property type="match status" value="1"/>
</dbReference>
<evidence type="ECO:0000259" key="10">
    <source>
        <dbReference type="Pfam" id="PF02706"/>
    </source>
</evidence>
<keyword evidence="12" id="KW-1185">Reference proteome</keyword>
<dbReference type="GO" id="GO:0005886">
    <property type="term" value="C:plasma membrane"/>
    <property type="evidence" value="ECO:0007669"/>
    <property type="project" value="UniProtKB-SubCell"/>
</dbReference>
<dbReference type="eggNOG" id="COG3944">
    <property type="taxonomic scope" value="Bacteria"/>
</dbReference>
<dbReference type="EC" id="2.7.10.2" evidence="11"/>
<dbReference type="EMBL" id="CP002801">
    <property type="protein sequence ID" value="AEH10842.1"/>
    <property type="molecule type" value="Genomic_DNA"/>
</dbReference>
<dbReference type="NCBIfam" id="TIGR01007">
    <property type="entry name" value="eps_fam"/>
    <property type="match status" value="1"/>
</dbReference>
<dbReference type="InterPro" id="IPR027417">
    <property type="entry name" value="P-loop_NTPase"/>
</dbReference>
<comment type="similarity">
    <text evidence="2">Belongs to the CpsC/CapA family.</text>
</comment>
<dbReference type="GO" id="GO:0004715">
    <property type="term" value="F:non-membrane spanning protein tyrosine kinase activity"/>
    <property type="evidence" value="ECO:0007669"/>
    <property type="project" value="UniProtKB-EC"/>
</dbReference>
<evidence type="ECO:0000313" key="12">
    <source>
        <dbReference type="Proteomes" id="UP000001549"/>
    </source>
</evidence>
<dbReference type="PANTHER" id="PTHR32309:SF13">
    <property type="entry name" value="FERRIC ENTEROBACTIN TRANSPORT PROTEIN FEPE"/>
    <property type="match status" value="1"/>
</dbReference>
<dbReference type="Pfam" id="PF10609">
    <property type="entry name" value="ParA"/>
    <property type="match status" value="1"/>
</dbReference>
<dbReference type="InterPro" id="IPR005702">
    <property type="entry name" value="Wzc-like_C"/>
</dbReference>
<feature type="region of interest" description="Disordered" evidence="9">
    <location>
        <begin position="498"/>
        <end position="595"/>
    </location>
</feature>
<feature type="compositionally biased region" description="Basic and acidic residues" evidence="9">
    <location>
        <begin position="517"/>
        <end position="532"/>
    </location>
</feature>
<evidence type="ECO:0000256" key="7">
    <source>
        <dbReference type="ARBA" id="ARBA00022989"/>
    </source>
</evidence>
<dbReference type="KEGG" id="fsy:FsymDg_3563"/>
<feature type="compositionally biased region" description="Polar residues" evidence="9">
    <location>
        <begin position="565"/>
        <end position="580"/>
    </location>
</feature>
<dbReference type="GO" id="GO:0005524">
    <property type="term" value="F:ATP binding"/>
    <property type="evidence" value="ECO:0007669"/>
    <property type="project" value="UniProtKB-KW"/>
</dbReference>
<dbReference type="Pfam" id="PF02706">
    <property type="entry name" value="Wzz"/>
    <property type="match status" value="1"/>
</dbReference>
<keyword evidence="11" id="KW-0808">Transferase</keyword>
<name>F8B2G2_9ACTN</name>
<protein>
    <submittedName>
        <fullName evidence="11">Capsular exopolysaccharide family</fullName>
        <ecNumber evidence="11">2.7.10.2</ecNumber>
    </submittedName>
</protein>
<accession>F8B2G2</accession>
<keyword evidence="5" id="KW-0547">Nucleotide-binding</keyword>
<keyword evidence="6" id="KW-0067">ATP-binding</keyword>
<evidence type="ECO:0000256" key="2">
    <source>
        <dbReference type="ARBA" id="ARBA00006683"/>
    </source>
</evidence>
<dbReference type="STRING" id="656024.FsymDg_3563"/>
<keyword evidence="4" id="KW-0812">Transmembrane</keyword>
<dbReference type="HOGENOM" id="CLU_009912_4_1_11"/>
<evidence type="ECO:0000256" key="6">
    <source>
        <dbReference type="ARBA" id="ARBA00022840"/>
    </source>
</evidence>
<keyword evidence="7" id="KW-1133">Transmembrane helix</keyword>
<sequence>MELREYVRALRRGWPLIVICVLLGGLFAAAVSWRQTPAYAAVTTMVVSSSDTTDSAAAAYQGGLLSQQRVKSYADLVASDRVAAAVVDKLHLDESPQWLRGRIQAQTVPETVLLRAVVTDTDPHRAQLIADTVGEVFSQAIAQIESPSPDKAPLVRVSVWEKAKTPTRPISPQPVRAVAFGVLAGLLASVAAAVVRHRFDTRVTTAADITAASGLATLGTIAFDATGAQSPLIVPEGGHSASAEAFRQLRTNLRFVDVDAPPRTILVSSSMPDEGKTTTTCRLAVTLAQTGARVALVEGDLRRPSFGDCLGIETAAGLTSVLIGTAGLDDVLLPWGDVDGRLHVLPSGPLPPNPSELLGSRGMSDLLGELSARFDFVLIDTPPLLPVTDAAVLAAQTDGTVLIVRASRTRREQVARAADALRLVDARILGAVLTMVPVKGPDAAYDGYHAYGGYAPADPPRAFADHPVLIPAAARSDRPGGGRPRTDRPQAELRIAAQHQPYDHPVGGRDSATANTRGDRDQLREQLREQHRDQHRRAGGTTAVAAGTELTTERPADLADDSLTGRLTDSQADDATTPLTLNARPAGSHRRKRGQ</sequence>
<dbReference type="CDD" id="cd05387">
    <property type="entry name" value="BY-kinase"/>
    <property type="match status" value="1"/>
</dbReference>
<evidence type="ECO:0000256" key="9">
    <source>
        <dbReference type="SAM" id="MobiDB-lite"/>
    </source>
</evidence>
<gene>
    <name evidence="11" type="ordered locus">FsymDg_3563</name>
</gene>
<comment type="subcellular location">
    <subcellularLocation>
        <location evidence="1">Cell membrane</location>
        <topology evidence="1">Multi-pass membrane protein</topology>
    </subcellularLocation>
</comment>
<organism evidence="11 12">
    <name type="scientific">Candidatus Protofrankia datiscae</name>
    <dbReference type="NCBI Taxonomy" id="2716812"/>
    <lineage>
        <taxon>Bacteria</taxon>
        <taxon>Bacillati</taxon>
        <taxon>Actinomycetota</taxon>
        <taxon>Actinomycetes</taxon>
        <taxon>Frankiales</taxon>
        <taxon>Frankiaceae</taxon>
        <taxon>Protofrankia</taxon>
    </lineage>
</organism>
<dbReference type="RefSeq" id="WP_013874726.1">
    <property type="nucleotide sequence ID" value="NC_015656.1"/>
</dbReference>
<dbReference type="SUPFAM" id="SSF52540">
    <property type="entry name" value="P-loop containing nucleoside triphosphate hydrolases"/>
    <property type="match status" value="1"/>
</dbReference>
<evidence type="ECO:0000256" key="3">
    <source>
        <dbReference type="ARBA" id="ARBA00022475"/>
    </source>
</evidence>
<dbReference type="InterPro" id="IPR050445">
    <property type="entry name" value="Bact_polysacc_biosynth/exp"/>
</dbReference>
<evidence type="ECO:0000256" key="4">
    <source>
        <dbReference type="ARBA" id="ARBA00022692"/>
    </source>
</evidence>
<feature type="compositionally biased region" description="Low complexity" evidence="9">
    <location>
        <begin position="539"/>
        <end position="550"/>
    </location>
</feature>